<feature type="compositionally biased region" description="Acidic residues" evidence="1">
    <location>
        <begin position="218"/>
        <end position="227"/>
    </location>
</feature>
<evidence type="ECO:0000256" key="1">
    <source>
        <dbReference type="SAM" id="MobiDB-lite"/>
    </source>
</evidence>
<dbReference type="EMBL" id="HG994589">
    <property type="protein sequence ID" value="CAF2791299.1"/>
    <property type="molecule type" value="Genomic_DNA"/>
</dbReference>
<dbReference type="Proteomes" id="UP000675881">
    <property type="component" value="Chromosome 10"/>
</dbReference>
<feature type="region of interest" description="Disordered" evidence="1">
    <location>
        <begin position="471"/>
        <end position="642"/>
    </location>
</feature>
<gene>
    <name evidence="2" type="ORF">LSAA_2693</name>
</gene>
<sequence>MNQLQAPICLYKIPAEKMNINQEVLICCIVLGAAALIKSDPVPSGYEGYGEKSLGLSRYDQEYSSPYGSKRDFDEGHKEDIEQESIKYHSLVNKALNTAKDADRFVGDSIKEQEKSQKDHIRYKRSVVPLGSTAKRTFKPFPPQAVVPAAAAVESAPVVAAPVVGLPQTEPVAVAEPALIAPQPIQRQQAPVAAPVAEMQVENTLPQVAATKEKTPEYEDEEGEEPVPTEPKGEMAPGGQGEIDPGKIDEMIDLMNSLNQKFAKMIANWDEYAANHETGGGEAGASMDADSGAGEGMGETKRKPAKPKKKAPKQPEEETEYEAPEEEGEEPAAGSGAAALSAINVANNDEEFDLWDLTNALIKGGIEETVIGALRKDGGEDNESDLKAIGTAIKQGFLKLQEKALIDKNAMAKGKAEESLERRKRSGIVDKDVDISMSDIDKAIEKMNGLNKQFAGMVDLWDNYHLLKADAVKPESPKDRNNDDEDYESREEEKEDYESEEEDKDLREERESDEEVDPDEYANISQPSEDSIESDGENENIKDGDSKEEGDEIPKMDDKDSTKKENELDLQKNKSSTDDSNEKSNKMDDTPVDKEGDSIESGENEDLSDEAESEEESEEDEDYDGGSEEDESQDENDEDIDV</sequence>
<accession>A0A7R8CHH0</accession>
<evidence type="ECO:0000313" key="2">
    <source>
        <dbReference type="EMBL" id="CAF2791299.1"/>
    </source>
</evidence>
<organism evidence="2 3">
    <name type="scientific">Lepeophtheirus salmonis</name>
    <name type="common">Salmon louse</name>
    <name type="synonym">Caligus salmonis</name>
    <dbReference type="NCBI Taxonomy" id="72036"/>
    <lineage>
        <taxon>Eukaryota</taxon>
        <taxon>Metazoa</taxon>
        <taxon>Ecdysozoa</taxon>
        <taxon>Arthropoda</taxon>
        <taxon>Crustacea</taxon>
        <taxon>Multicrustacea</taxon>
        <taxon>Hexanauplia</taxon>
        <taxon>Copepoda</taxon>
        <taxon>Siphonostomatoida</taxon>
        <taxon>Caligidae</taxon>
        <taxon>Lepeophtheirus</taxon>
    </lineage>
</organism>
<protein>
    <submittedName>
        <fullName evidence="2">(salmon louse) hypothetical protein</fullName>
    </submittedName>
</protein>
<keyword evidence="3" id="KW-1185">Reference proteome</keyword>
<name>A0A7R8CHH0_LEPSM</name>
<feature type="compositionally biased region" description="Acidic residues" evidence="1">
    <location>
        <begin position="598"/>
        <end position="642"/>
    </location>
</feature>
<dbReference type="AlphaFoldDB" id="A0A7R8CHH0"/>
<feature type="region of interest" description="Disordered" evidence="1">
    <location>
        <begin position="207"/>
        <end position="246"/>
    </location>
</feature>
<feature type="region of interest" description="Disordered" evidence="1">
    <location>
        <begin position="279"/>
        <end position="336"/>
    </location>
</feature>
<evidence type="ECO:0000313" key="3">
    <source>
        <dbReference type="Proteomes" id="UP000675881"/>
    </source>
</evidence>
<feature type="compositionally biased region" description="Acidic residues" evidence="1">
    <location>
        <begin position="317"/>
        <end position="330"/>
    </location>
</feature>
<feature type="compositionally biased region" description="Basic and acidic residues" evidence="1">
    <location>
        <begin position="471"/>
        <end position="481"/>
    </location>
</feature>
<feature type="compositionally biased region" description="Acidic residues" evidence="1">
    <location>
        <begin position="511"/>
        <end position="520"/>
    </location>
</feature>
<feature type="compositionally biased region" description="Acidic residues" evidence="1">
    <location>
        <begin position="482"/>
        <end position="503"/>
    </location>
</feature>
<feature type="compositionally biased region" description="Basic and acidic residues" evidence="1">
    <location>
        <begin position="539"/>
        <end position="597"/>
    </location>
</feature>
<proteinExistence type="predicted"/>
<feature type="compositionally biased region" description="Basic residues" evidence="1">
    <location>
        <begin position="303"/>
        <end position="312"/>
    </location>
</feature>
<dbReference type="OrthoDB" id="10629430at2759"/>
<reference evidence="2" key="1">
    <citation type="submission" date="2021-02" db="EMBL/GenBank/DDBJ databases">
        <authorList>
            <person name="Bekaert M."/>
        </authorList>
    </citation>
    <scope>NUCLEOTIDE SEQUENCE</scope>
    <source>
        <strain evidence="2">IoA-00</strain>
    </source>
</reference>